<evidence type="ECO:0000313" key="1">
    <source>
        <dbReference type="EMBL" id="PZN71644.1"/>
    </source>
</evidence>
<comment type="caution">
    <text evidence="1">The sequence shown here is derived from an EMBL/GenBank/DDBJ whole genome shotgun (WGS) entry which is preliminary data.</text>
</comment>
<sequence>MELLTYLGFNGFAPFLGSMIANILSNRTDSGLKQMEAMLAAKLQDGRLPVNHDLQQAVLDALRQALRGLALALAASHHPASPFLQALRRQLLNPQDRKLPVTTLLDVPLWTSLDSAERNWIDAFSLCIEDTDALARLASLGLVAEGGVDALLEETPTDHRGECLRLAVAAWLDSELHGQPGRPAMLDEYLEQGWPVRIMWLKRTLCLRERAG</sequence>
<dbReference type="EMBL" id="QJPH01000513">
    <property type="protein sequence ID" value="PZN71644.1"/>
    <property type="molecule type" value="Genomic_DNA"/>
</dbReference>
<organism evidence="1 2">
    <name type="scientific">Candidatus Methylumidiphilus alinenensis</name>
    <dbReference type="NCBI Taxonomy" id="2202197"/>
    <lineage>
        <taxon>Bacteria</taxon>
        <taxon>Pseudomonadati</taxon>
        <taxon>Pseudomonadota</taxon>
        <taxon>Gammaproteobacteria</taxon>
        <taxon>Methylococcales</taxon>
        <taxon>Candidatus Methylumidiphilus</taxon>
    </lineage>
</organism>
<evidence type="ECO:0000313" key="2">
    <source>
        <dbReference type="Proteomes" id="UP000249396"/>
    </source>
</evidence>
<reference evidence="1 2" key="1">
    <citation type="journal article" date="2018" name="Aquat. Microb. Ecol.">
        <title>Gammaproteobacterial methanotrophs dominate.</title>
        <authorList>
            <person name="Rissanen A.J."/>
            <person name="Saarenheimo J."/>
            <person name="Tiirola M."/>
            <person name="Peura S."/>
            <person name="Aalto S.L."/>
            <person name="Karvinen A."/>
            <person name="Nykanen H."/>
        </authorList>
    </citation>
    <scope>NUCLEOTIDE SEQUENCE [LARGE SCALE GENOMIC DNA]</scope>
    <source>
        <strain evidence="1">AMbin10</strain>
    </source>
</reference>
<protein>
    <submittedName>
        <fullName evidence="1">Uncharacterized protein</fullName>
    </submittedName>
</protein>
<dbReference type="AlphaFoldDB" id="A0A2W4SDB9"/>
<proteinExistence type="predicted"/>
<gene>
    <name evidence="1" type="ORF">DM484_25845</name>
</gene>
<accession>A0A2W4SDB9</accession>
<dbReference type="Proteomes" id="UP000249396">
    <property type="component" value="Unassembled WGS sequence"/>
</dbReference>
<name>A0A2W4SDB9_9GAMM</name>